<dbReference type="InterPro" id="IPR002625">
    <property type="entry name" value="Smr_dom"/>
</dbReference>
<evidence type="ECO:0000259" key="2">
    <source>
        <dbReference type="PROSITE" id="PS50828"/>
    </source>
</evidence>
<dbReference type="AlphaFoldDB" id="A0A017TIY3"/>
<evidence type="ECO:0000313" key="3">
    <source>
        <dbReference type="EMBL" id="EYF08862.1"/>
    </source>
</evidence>
<reference evidence="3 4" key="1">
    <citation type="submission" date="2013-05" db="EMBL/GenBank/DDBJ databases">
        <title>Genome assembly of Chondromyces apiculatus DSM 436.</title>
        <authorList>
            <person name="Sharma G."/>
            <person name="Khatri I."/>
            <person name="Kaur C."/>
            <person name="Mayilraj S."/>
            <person name="Subramanian S."/>
        </authorList>
    </citation>
    <scope>NUCLEOTIDE SEQUENCE [LARGE SCALE GENOMIC DNA]</scope>
    <source>
        <strain evidence="3 4">DSM 436</strain>
    </source>
</reference>
<proteinExistence type="predicted"/>
<keyword evidence="4" id="KW-1185">Reference proteome</keyword>
<feature type="compositionally biased region" description="Basic and acidic residues" evidence="1">
    <location>
        <begin position="38"/>
        <end position="48"/>
    </location>
</feature>
<comment type="caution">
    <text evidence="3">The sequence shown here is derived from an EMBL/GenBank/DDBJ whole genome shotgun (WGS) entry which is preliminary data.</text>
</comment>
<dbReference type="STRING" id="1192034.CAP_2723"/>
<sequence>MFREMRKRTKSQAAKAVKAADTPFFQPFAGLKRAVQKQRQEKKKEDARAAAAQAASRSAHTPAHPTPGSSVATGSSGTAPLPRPRALDADADEPPKMVDPDTFAIYMAGVRVLDHRGVERIPTTASRVERATPGSVPVQDLDAEARDRMRSLVIEGIRFEISDDGEHLEGRRLDVDPRALRLLRRGRFAIDGTLDLHGHRADEARTAVEGFIRRRQGEGDRVVALIHGKGNHSPGGRGVLRGEIAAWLSQGAAARHVAAFATAPTDDGGNGTLLVLLAR</sequence>
<feature type="region of interest" description="Disordered" evidence="1">
    <location>
        <begin position="27"/>
        <end position="97"/>
    </location>
</feature>
<dbReference type="EMBL" id="ASRX01000002">
    <property type="protein sequence ID" value="EYF08862.1"/>
    <property type="molecule type" value="Genomic_DNA"/>
</dbReference>
<accession>A0A017TIY3</accession>
<feature type="compositionally biased region" description="Low complexity" evidence="1">
    <location>
        <begin position="49"/>
        <end position="59"/>
    </location>
</feature>
<protein>
    <submittedName>
        <fullName evidence="3">Smr domain protein</fullName>
    </submittedName>
</protein>
<evidence type="ECO:0000256" key="1">
    <source>
        <dbReference type="SAM" id="MobiDB-lite"/>
    </source>
</evidence>
<organism evidence="3 4">
    <name type="scientific">Chondromyces apiculatus DSM 436</name>
    <dbReference type="NCBI Taxonomy" id="1192034"/>
    <lineage>
        <taxon>Bacteria</taxon>
        <taxon>Pseudomonadati</taxon>
        <taxon>Myxococcota</taxon>
        <taxon>Polyangia</taxon>
        <taxon>Polyangiales</taxon>
        <taxon>Polyangiaceae</taxon>
        <taxon>Chondromyces</taxon>
    </lineage>
</organism>
<feature type="compositionally biased region" description="Low complexity" evidence="1">
    <location>
        <begin position="66"/>
        <end position="80"/>
    </location>
</feature>
<name>A0A017TIY3_9BACT</name>
<gene>
    <name evidence="3" type="ORF">CAP_2723</name>
</gene>
<dbReference type="PANTHER" id="PTHR35562">
    <property type="entry name" value="DNA ENDONUCLEASE SMRA-RELATED"/>
    <property type="match status" value="1"/>
</dbReference>
<dbReference type="SUPFAM" id="SSF160443">
    <property type="entry name" value="SMR domain-like"/>
    <property type="match status" value="1"/>
</dbReference>
<feature type="domain" description="Smr" evidence="2">
    <location>
        <begin position="194"/>
        <end position="278"/>
    </location>
</feature>
<dbReference type="InterPro" id="IPR036063">
    <property type="entry name" value="Smr_dom_sf"/>
</dbReference>
<evidence type="ECO:0000313" key="4">
    <source>
        <dbReference type="Proteomes" id="UP000019678"/>
    </source>
</evidence>
<dbReference type="SMART" id="SM00463">
    <property type="entry name" value="SMR"/>
    <property type="match status" value="1"/>
</dbReference>
<feature type="compositionally biased region" description="Basic and acidic residues" evidence="1">
    <location>
        <begin position="85"/>
        <end position="97"/>
    </location>
</feature>
<dbReference type="OrthoDB" id="9808881at2"/>
<dbReference type="Gene3D" id="3.30.1370.110">
    <property type="match status" value="1"/>
</dbReference>
<dbReference type="Pfam" id="PF01713">
    <property type="entry name" value="Smr"/>
    <property type="match status" value="1"/>
</dbReference>
<dbReference type="Proteomes" id="UP000019678">
    <property type="component" value="Unassembled WGS sequence"/>
</dbReference>
<dbReference type="eggNOG" id="COG2840">
    <property type="taxonomic scope" value="Bacteria"/>
</dbReference>
<dbReference type="PANTHER" id="PTHR35562:SF2">
    <property type="entry name" value="DNA ENDONUCLEASE SMRA-RELATED"/>
    <property type="match status" value="1"/>
</dbReference>
<dbReference type="PROSITE" id="PS50828">
    <property type="entry name" value="SMR"/>
    <property type="match status" value="1"/>
</dbReference>